<keyword evidence="2" id="KW-1185">Reference proteome</keyword>
<gene>
    <name evidence="1" type="ORF">RRG08_054367</name>
</gene>
<reference evidence="1" key="1">
    <citation type="journal article" date="2023" name="G3 (Bethesda)">
        <title>A reference genome for the long-term kleptoplast-retaining sea slug Elysia crispata morphotype clarki.</title>
        <authorList>
            <person name="Eastman K.E."/>
            <person name="Pendleton A.L."/>
            <person name="Shaikh M.A."/>
            <person name="Suttiyut T."/>
            <person name="Ogas R."/>
            <person name="Tomko P."/>
            <person name="Gavelis G."/>
            <person name="Widhalm J.R."/>
            <person name="Wisecaver J.H."/>
        </authorList>
    </citation>
    <scope>NUCLEOTIDE SEQUENCE</scope>
    <source>
        <strain evidence="1">ECLA1</strain>
    </source>
</reference>
<dbReference type="EMBL" id="JAWDGP010000590">
    <property type="protein sequence ID" value="KAK3799241.1"/>
    <property type="molecule type" value="Genomic_DNA"/>
</dbReference>
<dbReference type="AlphaFoldDB" id="A0AAE1B5K1"/>
<evidence type="ECO:0000313" key="1">
    <source>
        <dbReference type="EMBL" id="KAK3799241.1"/>
    </source>
</evidence>
<accession>A0AAE1B5K1</accession>
<name>A0AAE1B5K1_9GAST</name>
<protein>
    <submittedName>
        <fullName evidence="1">Uncharacterized protein</fullName>
    </submittedName>
</protein>
<dbReference type="Proteomes" id="UP001283361">
    <property type="component" value="Unassembled WGS sequence"/>
</dbReference>
<organism evidence="1 2">
    <name type="scientific">Elysia crispata</name>
    <name type="common">lettuce slug</name>
    <dbReference type="NCBI Taxonomy" id="231223"/>
    <lineage>
        <taxon>Eukaryota</taxon>
        <taxon>Metazoa</taxon>
        <taxon>Spiralia</taxon>
        <taxon>Lophotrochozoa</taxon>
        <taxon>Mollusca</taxon>
        <taxon>Gastropoda</taxon>
        <taxon>Heterobranchia</taxon>
        <taxon>Euthyneura</taxon>
        <taxon>Panpulmonata</taxon>
        <taxon>Sacoglossa</taxon>
        <taxon>Placobranchoidea</taxon>
        <taxon>Plakobranchidae</taxon>
        <taxon>Elysia</taxon>
    </lineage>
</organism>
<evidence type="ECO:0000313" key="2">
    <source>
        <dbReference type="Proteomes" id="UP001283361"/>
    </source>
</evidence>
<sequence length="103" mass="11560">MVIPGRCAEQSYEDGGLQIHLLYGRVLQARWKVSADPGMTIQHHSNCISTVLWRYSSLDYGCILRRTNWKEDIMVAEGCVSDLSILHSVAGWVAALDQDNPEL</sequence>
<comment type="caution">
    <text evidence="1">The sequence shown here is derived from an EMBL/GenBank/DDBJ whole genome shotgun (WGS) entry which is preliminary data.</text>
</comment>
<proteinExistence type="predicted"/>